<evidence type="ECO:0000256" key="2">
    <source>
        <dbReference type="SAM" id="MobiDB-lite"/>
    </source>
</evidence>
<dbReference type="InterPro" id="IPR036236">
    <property type="entry name" value="Znf_C2H2_sf"/>
</dbReference>
<dbReference type="GO" id="GO:0008270">
    <property type="term" value="F:zinc ion binding"/>
    <property type="evidence" value="ECO:0007669"/>
    <property type="project" value="UniProtKB-KW"/>
</dbReference>
<feature type="compositionally biased region" description="Low complexity" evidence="2">
    <location>
        <begin position="141"/>
        <end position="157"/>
    </location>
</feature>
<feature type="domain" description="C2H2-type" evidence="3">
    <location>
        <begin position="187"/>
        <end position="214"/>
    </location>
</feature>
<dbReference type="PROSITE" id="PS00028">
    <property type="entry name" value="ZINC_FINGER_C2H2_1"/>
    <property type="match status" value="1"/>
</dbReference>
<protein>
    <recommendedName>
        <fullName evidence="3">C2H2-type domain-containing protein</fullName>
    </recommendedName>
</protein>
<keyword evidence="5" id="KW-1185">Reference proteome</keyword>
<keyword evidence="1" id="KW-0862">Zinc</keyword>
<keyword evidence="1" id="KW-0863">Zinc-finger</keyword>
<dbReference type="Ensembl" id="ENSPFOT00000027035.1">
    <property type="protein sequence ID" value="ENSPFOP00000024820.1"/>
    <property type="gene ID" value="ENSPFOG00000021724.1"/>
</dbReference>
<dbReference type="SUPFAM" id="SSF57667">
    <property type="entry name" value="beta-beta-alpha zinc fingers"/>
    <property type="match status" value="1"/>
</dbReference>
<reference evidence="5" key="1">
    <citation type="submission" date="2013-10" db="EMBL/GenBank/DDBJ databases">
        <authorList>
            <person name="Schartl M."/>
            <person name="Warren W."/>
        </authorList>
    </citation>
    <scope>NUCLEOTIDE SEQUENCE [LARGE SCALE GENOMIC DNA]</scope>
    <source>
        <strain evidence="5">female</strain>
    </source>
</reference>
<reference evidence="4" key="3">
    <citation type="submission" date="2025-09" db="UniProtKB">
        <authorList>
            <consortium name="Ensembl"/>
        </authorList>
    </citation>
    <scope>IDENTIFICATION</scope>
</reference>
<dbReference type="AlphaFoldDB" id="A0A096M079"/>
<sequence>MSRSQKLRLFITQRLNAAVEEILAAFEETIVKYEEEAVLRQQVISRQHALLCALDKSVMEAPSAASLERQTLLSNAKPKPIQQLVDPRDDLLLTHLDQNLLLEPSRHVEVKPEETLPALDAAEIIEFTYSSRPSARLRDGVLPVADPDPDVPVVLSSDTEDSDDYSKGSPDPGSAPREQPSRHGDGFSCQACSRAFSARRFLFRHIRGHLQDPTPVCGLCG</sequence>
<reference evidence="4" key="2">
    <citation type="submission" date="2025-08" db="UniProtKB">
        <authorList>
            <consortium name="Ensembl"/>
        </authorList>
    </citation>
    <scope>IDENTIFICATION</scope>
</reference>
<accession>A0A096M079</accession>
<dbReference type="OMA" id="MCAKEEQ"/>
<dbReference type="STRING" id="48698.ENSPFOP00000024820"/>
<keyword evidence="1" id="KW-0479">Metal-binding</keyword>
<evidence type="ECO:0000256" key="1">
    <source>
        <dbReference type="PROSITE-ProRule" id="PRU00042"/>
    </source>
</evidence>
<evidence type="ECO:0000313" key="5">
    <source>
        <dbReference type="Proteomes" id="UP000028760"/>
    </source>
</evidence>
<feature type="region of interest" description="Disordered" evidence="2">
    <location>
        <begin position="140"/>
        <end position="186"/>
    </location>
</feature>
<proteinExistence type="predicted"/>
<name>A0A096M079_POEFO</name>
<organism evidence="4 5">
    <name type="scientific">Poecilia formosa</name>
    <name type="common">Amazon molly</name>
    <name type="synonym">Limia formosa</name>
    <dbReference type="NCBI Taxonomy" id="48698"/>
    <lineage>
        <taxon>Eukaryota</taxon>
        <taxon>Metazoa</taxon>
        <taxon>Chordata</taxon>
        <taxon>Craniata</taxon>
        <taxon>Vertebrata</taxon>
        <taxon>Euteleostomi</taxon>
        <taxon>Actinopterygii</taxon>
        <taxon>Neopterygii</taxon>
        <taxon>Teleostei</taxon>
        <taxon>Neoteleostei</taxon>
        <taxon>Acanthomorphata</taxon>
        <taxon>Ovalentaria</taxon>
        <taxon>Atherinomorphae</taxon>
        <taxon>Cyprinodontiformes</taxon>
        <taxon>Poeciliidae</taxon>
        <taxon>Poeciliinae</taxon>
        <taxon>Poecilia</taxon>
    </lineage>
</organism>
<dbReference type="InterPro" id="IPR013087">
    <property type="entry name" value="Znf_C2H2_type"/>
</dbReference>
<dbReference type="Proteomes" id="UP000028760">
    <property type="component" value="Unassembled WGS sequence"/>
</dbReference>
<dbReference type="PROSITE" id="PS50157">
    <property type="entry name" value="ZINC_FINGER_C2H2_2"/>
    <property type="match status" value="1"/>
</dbReference>
<evidence type="ECO:0000259" key="3">
    <source>
        <dbReference type="PROSITE" id="PS50157"/>
    </source>
</evidence>
<evidence type="ECO:0000313" key="4">
    <source>
        <dbReference type="Ensembl" id="ENSPFOP00000024820.1"/>
    </source>
</evidence>
<dbReference type="EMBL" id="AYCK01011397">
    <property type="status" value="NOT_ANNOTATED_CDS"/>
    <property type="molecule type" value="Genomic_DNA"/>
</dbReference>